<accession>G4Z0I5</accession>
<dbReference type="InParanoid" id="G4Z0I5"/>
<evidence type="ECO:0000313" key="2">
    <source>
        <dbReference type="EMBL" id="EGZ25834.1"/>
    </source>
</evidence>
<dbReference type="KEGG" id="psoj:PHYSODRAFT_297334"/>
<organism evidence="2 3">
    <name type="scientific">Phytophthora sojae (strain P6497)</name>
    <name type="common">Soybean stem and root rot agent</name>
    <name type="synonym">Phytophthora megasperma f. sp. glycines</name>
    <dbReference type="NCBI Taxonomy" id="1094619"/>
    <lineage>
        <taxon>Eukaryota</taxon>
        <taxon>Sar</taxon>
        <taxon>Stramenopiles</taxon>
        <taxon>Oomycota</taxon>
        <taxon>Peronosporomycetes</taxon>
        <taxon>Peronosporales</taxon>
        <taxon>Peronosporaceae</taxon>
        <taxon>Phytophthora</taxon>
    </lineage>
</organism>
<feature type="region of interest" description="Disordered" evidence="1">
    <location>
        <begin position="45"/>
        <end position="79"/>
    </location>
</feature>
<dbReference type="AlphaFoldDB" id="G4Z0I5"/>
<evidence type="ECO:0000313" key="3">
    <source>
        <dbReference type="Proteomes" id="UP000002640"/>
    </source>
</evidence>
<reference evidence="2 3" key="1">
    <citation type="journal article" date="2006" name="Science">
        <title>Phytophthora genome sequences uncover evolutionary origins and mechanisms of pathogenesis.</title>
        <authorList>
            <person name="Tyler B.M."/>
            <person name="Tripathy S."/>
            <person name="Zhang X."/>
            <person name="Dehal P."/>
            <person name="Jiang R.H."/>
            <person name="Aerts A."/>
            <person name="Arredondo F.D."/>
            <person name="Baxter L."/>
            <person name="Bensasson D."/>
            <person name="Beynon J.L."/>
            <person name="Chapman J."/>
            <person name="Damasceno C.M."/>
            <person name="Dorrance A.E."/>
            <person name="Dou D."/>
            <person name="Dickerman A.W."/>
            <person name="Dubchak I.L."/>
            <person name="Garbelotto M."/>
            <person name="Gijzen M."/>
            <person name="Gordon S.G."/>
            <person name="Govers F."/>
            <person name="Grunwald N.J."/>
            <person name="Huang W."/>
            <person name="Ivors K.L."/>
            <person name="Jones R.W."/>
            <person name="Kamoun S."/>
            <person name="Krampis K."/>
            <person name="Lamour K.H."/>
            <person name="Lee M.K."/>
            <person name="McDonald W.H."/>
            <person name="Medina M."/>
            <person name="Meijer H.J."/>
            <person name="Nordberg E.K."/>
            <person name="Maclean D.J."/>
            <person name="Ospina-Giraldo M.D."/>
            <person name="Morris P.F."/>
            <person name="Phuntumart V."/>
            <person name="Putnam N.H."/>
            <person name="Rash S."/>
            <person name="Rose J.K."/>
            <person name="Sakihama Y."/>
            <person name="Salamov A.A."/>
            <person name="Savidor A."/>
            <person name="Scheuring C.F."/>
            <person name="Smith B.M."/>
            <person name="Sobral B.W."/>
            <person name="Terry A."/>
            <person name="Torto-Alalibo T.A."/>
            <person name="Win J."/>
            <person name="Xu Z."/>
            <person name="Zhang H."/>
            <person name="Grigoriev I.V."/>
            <person name="Rokhsar D.S."/>
            <person name="Boore J.L."/>
        </authorList>
    </citation>
    <scope>NUCLEOTIDE SEQUENCE [LARGE SCALE GENOMIC DNA]</scope>
    <source>
        <strain evidence="2 3">P6497</strain>
    </source>
</reference>
<keyword evidence="3" id="KW-1185">Reference proteome</keyword>
<dbReference type="Proteomes" id="UP000002640">
    <property type="component" value="Unassembled WGS sequence"/>
</dbReference>
<dbReference type="GeneID" id="20641473"/>
<sequence>MVGSVKTESAGESTSLRIARLQAQQDVVERALQRAAELKTIAARKLADRRAERTRRQSSSPAQVNPREQPNISGGNNELCAPRVPPAANRVKLSLLTAGGNAVIRTEAAAAPHKALGRPNWPAHAYLGIARSMLRCWEACEGCEATRMSGFWKSDPEEWDHLALGIIMRHSLSLDYHKVLGRSKPPQKAWMRSSSNGTSAAGLKPSVNDYNIDGPAVSLPAPEAGLPGDLSCLRFSYRHRLADPALIFAAASTDCSLQCKMDSIAPRSLGGYGSPHAATSI</sequence>
<evidence type="ECO:0000256" key="1">
    <source>
        <dbReference type="SAM" id="MobiDB-lite"/>
    </source>
</evidence>
<dbReference type="SMR" id="G4Z0I5"/>
<protein>
    <submittedName>
        <fullName evidence="2">Uncharacterized protein</fullName>
    </submittedName>
</protein>
<feature type="compositionally biased region" description="Basic and acidic residues" evidence="1">
    <location>
        <begin position="45"/>
        <end position="55"/>
    </location>
</feature>
<name>G4Z0I5_PHYSP</name>
<proteinExistence type="predicted"/>
<gene>
    <name evidence="2" type="ORF">PHYSODRAFT_297334</name>
</gene>
<dbReference type="RefSeq" id="XP_009521122.1">
    <property type="nucleotide sequence ID" value="XM_009522827.1"/>
</dbReference>
<feature type="compositionally biased region" description="Polar residues" evidence="1">
    <location>
        <begin position="57"/>
        <end position="76"/>
    </location>
</feature>
<dbReference type="EMBL" id="JH159152">
    <property type="protein sequence ID" value="EGZ25834.1"/>
    <property type="molecule type" value="Genomic_DNA"/>
</dbReference>